<keyword evidence="2" id="KW-0238">DNA-binding</keyword>
<evidence type="ECO:0000256" key="1">
    <source>
        <dbReference type="ARBA" id="ARBA00023015"/>
    </source>
</evidence>
<dbReference type="PROSITE" id="PS00041">
    <property type="entry name" value="HTH_ARAC_FAMILY_1"/>
    <property type="match status" value="1"/>
</dbReference>
<dbReference type="SMART" id="SM00342">
    <property type="entry name" value="HTH_ARAC"/>
    <property type="match status" value="1"/>
</dbReference>
<dbReference type="Pfam" id="PF12833">
    <property type="entry name" value="HTH_18"/>
    <property type="match status" value="1"/>
</dbReference>
<dbReference type="InterPro" id="IPR018060">
    <property type="entry name" value="HTH_AraC"/>
</dbReference>
<evidence type="ECO:0000313" key="5">
    <source>
        <dbReference type="EMBL" id="MCR0981988.1"/>
    </source>
</evidence>
<feature type="domain" description="HTH araC/xylS-type" evidence="4">
    <location>
        <begin position="210"/>
        <end position="309"/>
    </location>
</feature>
<dbReference type="EMBL" id="JANJOU010000004">
    <property type="protein sequence ID" value="MCR0981988.1"/>
    <property type="molecule type" value="Genomic_DNA"/>
</dbReference>
<dbReference type="InterPro" id="IPR009057">
    <property type="entry name" value="Homeodomain-like_sf"/>
</dbReference>
<accession>A0ABT1X1M6</accession>
<sequence>MRFLSFTTRGIAPRERYEAWRGRPWPSLAKLVRTEPPGGEFYAHAQTFDLGKLVLADNRITGQTYDRSASLIRADGFDSINLAITLEGRFHGETPAGSYRGAARTVLIVDMGRPFRQSSTNSRCVNLTFARSTIQRFVPRIDGLHGLVLSGHDAQPLVELVTDLLGRLPGMTDEDGARAGTLLTGAVLSCLGASDVCTLSEEAEQARLGMEIRWIIAQRFREPDLTTDRIAALLGVSRATLYRAFPDEAGISAYLTRLRLERAASALRDPRDARPITQIARAVGFARDSSFSRAFREAFGCTPREWRAIARESPAALVEDDQ</sequence>
<reference evidence="5 6" key="1">
    <citation type="submission" date="2022-06" db="EMBL/GenBank/DDBJ databases">
        <title>Roseomonas CN29.</title>
        <authorList>
            <person name="Cheng Y."/>
            <person name="He X."/>
        </authorList>
    </citation>
    <scope>NUCLEOTIDE SEQUENCE [LARGE SCALE GENOMIC DNA]</scope>
    <source>
        <strain evidence="5 6">CN29</strain>
    </source>
</reference>
<dbReference type="PROSITE" id="PS01124">
    <property type="entry name" value="HTH_ARAC_FAMILY_2"/>
    <property type="match status" value="1"/>
</dbReference>
<dbReference type="RefSeq" id="WP_257715658.1">
    <property type="nucleotide sequence ID" value="NZ_JANJOU010000004.1"/>
</dbReference>
<keyword evidence="6" id="KW-1185">Reference proteome</keyword>
<evidence type="ECO:0000259" key="4">
    <source>
        <dbReference type="PROSITE" id="PS01124"/>
    </source>
</evidence>
<dbReference type="PANTHER" id="PTHR46796">
    <property type="entry name" value="HTH-TYPE TRANSCRIPTIONAL ACTIVATOR RHAS-RELATED"/>
    <property type="match status" value="1"/>
</dbReference>
<dbReference type="Gene3D" id="1.10.10.60">
    <property type="entry name" value="Homeodomain-like"/>
    <property type="match status" value="1"/>
</dbReference>
<proteinExistence type="predicted"/>
<dbReference type="SUPFAM" id="SSF46689">
    <property type="entry name" value="Homeodomain-like"/>
    <property type="match status" value="2"/>
</dbReference>
<dbReference type="InterPro" id="IPR050204">
    <property type="entry name" value="AraC_XylS_family_regulators"/>
</dbReference>
<dbReference type="PRINTS" id="PR00032">
    <property type="entry name" value="HTHARAC"/>
</dbReference>
<evidence type="ECO:0000256" key="3">
    <source>
        <dbReference type="ARBA" id="ARBA00023163"/>
    </source>
</evidence>
<protein>
    <submittedName>
        <fullName evidence="5">AraC family transcriptional regulator</fullName>
    </submittedName>
</protein>
<evidence type="ECO:0000313" key="6">
    <source>
        <dbReference type="Proteomes" id="UP001524642"/>
    </source>
</evidence>
<name>A0ABT1X1M6_9PROT</name>
<organism evidence="5 6">
    <name type="scientific">Roseomonas populi</name>
    <dbReference type="NCBI Taxonomy" id="3121582"/>
    <lineage>
        <taxon>Bacteria</taxon>
        <taxon>Pseudomonadati</taxon>
        <taxon>Pseudomonadota</taxon>
        <taxon>Alphaproteobacteria</taxon>
        <taxon>Acetobacterales</taxon>
        <taxon>Roseomonadaceae</taxon>
        <taxon>Roseomonas</taxon>
    </lineage>
</organism>
<comment type="caution">
    <text evidence="5">The sequence shown here is derived from an EMBL/GenBank/DDBJ whole genome shotgun (WGS) entry which is preliminary data.</text>
</comment>
<dbReference type="InterPro" id="IPR020449">
    <property type="entry name" value="Tscrpt_reg_AraC-type_HTH"/>
</dbReference>
<dbReference type="Proteomes" id="UP001524642">
    <property type="component" value="Unassembled WGS sequence"/>
</dbReference>
<evidence type="ECO:0000256" key="2">
    <source>
        <dbReference type="ARBA" id="ARBA00023125"/>
    </source>
</evidence>
<keyword evidence="3" id="KW-0804">Transcription</keyword>
<keyword evidence="1" id="KW-0805">Transcription regulation</keyword>
<dbReference type="InterPro" id="IPR018062">
    <property type="entry name" value="HTH_AraC-typ_CS"/>
</dbReference>
<gene>
    <name evidence="5" type="ORF">NRP21_08000</name>
</gene>